<dbReference type="InterPro" id="IPR044066">
    <property type="entry name" value="TRIAD_supradom"/>
</dbReference>
<dbReference type="InterPro" id="IPR013083">
    <property type="entry name" value="Znf_RING/FYVE/PHD"/>
</dbReference>
<evidence type="ECO:0000256" key="5">
    <source>
        <dbReference type="ARBA" id="ARBA00022737"/>
    </source>
</evidence>
<dbReference type="SMART" id="SM00647">
    <property type="entry name" value="IBR"/>
    <property type="match status" value="2"/>
</dbReference>
<keyword evidence="7" id="KW-0833">Ubl conjugation pathway</keyword>
<dbReference type="PANTHER" id="PTHR11685">
    <property type="entry name" value="RBR FAMILY RING FINGER AND IBR DOMAIN-CONTAINING"/>
    <property type="match status" value="1"/>
</dbReference>
<keyword evidence="3" id="KW-0808">Transferase</keyword>
<dbReference type="EC" id="2.3.2.31" evidence="2"/>
<reference evidence="11" key="3">
    <citation type="submission" date="2025-08" db="UniProtKB">
        <authorList>
            <consortium name="RefSeq"/>
        </authorList>
    </citation>
    <scope>IDENTIFICATION</scope>
    <source>
        <strain evidence="11">CBS 342.82</strain>
    </source>
</reference>
<evidence type="ECO:0000313" key="11">
    <source>
        <dbReference type="RefSeq" id="XP_033463008.1"/>
    </source>
</evidence>
<sequence>DCVVCGDSKHPLDFPIKTPTAKCEHRPQTCVDCLQSWIASEFEAKGCQGLTCSECPRRLQHEDVQRIASEATFAAYETILTRNALSQLPDFAWCLAASCGAGQLNVGAVGDYMECHSCKYQQCLKHKCAWHKDETCQQYDYRTSGQKARDEERATEAILDDISKKCPGEKCGWRIQKTEGCDHMTCRRCQHQFCWQCLAPHAKIKRIGNTAHQSWCKFHSDNL</sequence>
<dbReference type="RefSeq" id="XP_033463008.1">
    <property type="nucleotide sequence ID" value="XM_033600341.1"/>
</dbReference>
<keyword evidence="8" id="KW-0862">Zinc</keyword>
<keyword evidence="4" id="KW-0479">Metal-binding</keyword>
<dbReference type="Gene3D" id="1.20.120.1750">
    <property type="match status" value="1"/>
</dbReference>
<evidence type="ECO:0000256" key="3">
    <source>
        <dbReference type="ARBA" id="ARBA00022679"/>
    </source>
</evidence>
<dbReference type="GO" id="GO:0016567">
    <property type="term" value="P:protein ubiquitination"/>
    <property type="evidence" value="ECO:0007669"/>
    <property type="project" value="InterPro"/>
</dbReference>
<reference evidence="11" key="1">
    <citation type="submission" date="2020-01" db="EMBL/GenBank/DDBJ databases">
        <authorList>
            <consortium name="DOE Joint Genome Institute"/>
            <person name="Haridas S."/>
            <person name="Albert R."/>
            <person name="Binder M."/>
            <person name="Bloem J."/>
            <person name="Labutti K."/>
            <person name="Salamov A."/>
            <person name="Andreopoulos B."/>
            <person name="Baker S.E."/>
            <person name="Barry K."/>
            <person name="Bills G."/>
            <person name="Bluhm B.H."/>
            <person name="Cannon C."/>
            <person name="Castanera R."/>
            <person name="Culley D.E."/>
            <person name="Daum C."/>
            <person name="Ezra D."/>
            <person name="Gonzalez J.B."/>
            <person name="Henrissat B."/>
            <person name="Kuo A."/>
            <person name="Liang C."/>
            <person name="Lipzen A."/>
            <person name="Lutzoni F."/>
            <person name="Magnuson J."/>
            <person name="Mondo S."/>
            <person name="Nolan M."/>
            <person name="Ohm R."/>
            <person name="Pangilinan J."/>
            <person name="Park H.-J."/>
            <person name="Ramirez L."/>
            <person name="Alfaro M."/>
            <person name="Sun H."/>
            <person name="Tritt A."/>
            <person name="Yoshinaga Y."/>
            <person name="Zwiers L.-H."/>
            <person name="Turgeon B.G."/>
            <person name="Goodwin S.B."/>
            <person name="Spatafora J.W."/>
            <person name="Crous P.W."/>
            <person name="Grigoriev I.V."/>
        </authorList>
    </citation>
    <scope>NUCLEOTIDE SEQUENCE</scope>
    <source>
        <strain evidence="11">CBS 342.82</strain>
    </source>
</reference>
<comment type="catalytic activity">
    <reaction evidence="1">
        <text>[E2 ubiquitin-conjugating enzyme]-S-ubiquitinyl-L-cysteine + [acceptor protein]-L-lysine = [E2 ubiquitin-conjugating enzyme]-L-cysteine + [acceptor protein]-N(6)-ubiquitinyl-L-lysine.</text>
        <dbReference type="EC" id="2.3.2.31"/>
    </reaction>
</comment>
<proteinExistence type="predicted"/>
<accession>A0A6J3MGE8</accession>
<keyword evidence="6" id="KW-0863">Zinc-finger</keyword>
<dbReference type="OrthoDB" id="1431934at2759"/>
<keyword evidence="5" id="KW-0677">Repeat</keyword>
<dbReference type="Proteomes" id="UP000504637">
    <property type="component" value="Unplaced"/>
</dbReference>
<feature type="domain" description="RING-type" evidence="9">
    <location>
        <begin position="1"/>
        <end position="216"/>
    </location>
</feature>
<evidence type="ECO:0000256" key="8">
    <source>
        <dbReference type="ARBA" id="ARBA00022833"/>
    </source>
</evidence>
<dbReference type="Gene3D" id="3.30.40.10">
    <property type="entry name" value="Zinc/RING finger domain, C3HC4 (zinc finger)"/>
    <property type="match status" value="1"/>
</dbReference>
<evidence type="ECO:0000256" key="7">
    <source>
        <dbReference type="ARBA" id="ARBA00022786"/>
    </source>
</evidence>
<dbReference type="Pfam" id="PF01485">
    <property type="entry name" value="IBR"/>
    <property type="match status" value="1"/>
</dbReference>
<dbReference type="CDD" id="cd20335">
    <property type="entry name" value="BRcat_RBR"/>
    <property type="match status" value="1"/>
</dbReference>
<dbReference type="InterPro" id="IPR031127">
    <property type="entry name" value="E3_UB_ligase_RBR"/>
</dbReference>
<evidence type="ECO:0000256" key="2">
    <source>
        <dbReference type="ARBA" id="ARBA00012251"/>
    </source>
</evidence>
<dbReference type="GeneID" id="54358141"/>
<dbReference type="SUPFAM" id="SSF57850">
    <property type="entry name" value="RING/U-box"/>
    <property type="match status" value="3"/>
</dbReference>
<gene>
    <name evidence="11" type="ORF">K489DRAFT_297765</name>
</gene>
<evidence type="ECO:0000256" key="6">
    <source>
        <dbReference type="ARBA" id="ARBA00022771"/>
    </source>
</evidence>
<feature type="non-terminal residue" evidence="11">
    <location>
        <position position="223"/>
    </location>
</feature>
<evidence type="ECO:0000259" key="9">
    <source>
        <dbReference type="PROSITE" id="PS51873"/>
    </source>
</evidence>
<name>A0A6J3MGE8_9PEZI</name>
<dbReference type="GO" id="GO:0008270">
    <property type="term" value="F:zinc ion binding"/>
    <property type="evidence" value="ECO:0007669"/>
    <property type="project" value="UniProtKB-KW"/>
</dbReference>
<reference evidence="11" key="2">
    <citation type="submission" date="2020-04" db="EMBL/GenBank/DDBJ databases">
        <authorList>
            <consortium name="NCBI Genome Project"/>
        </authorList>
    </citation>
    <scope>NUCLEOTIDE SEQUENCE</scope>
    <source>
        <strain evidence="11">CBS 342.82</strain>
    </source>
</reference>
<feature type="non-terminal residue" evidence="11">
    <location>
        <position position="1"/>
    </location>
</feature>
<protein>
    <recommendedName>
        <fullName evidence="2">RBR-type E3 ubiquitin transferase</fullName>
        <ecNumber evidence="2">2.3.2.31</ecNumber>
    </recommendedName>
</protein>
<dbReference type="Pfam" id="PF22191">
    <property type="entry name" value="IBR_1"/>
    <property type="match status" value="1"/>
</dbReference>
<dbReference type="GO" id="GO:0061630">
    <property type="term" value="F:ubiquitin protein ligase activity"/>
    <property type="evidence" value="ECO:0007669"/>
    <property type="project" value="UniProtKB-EC"/>
</dbReference>
<evidence type="ECO:0000256" key="1">
    <source>
        <dbReference type="ARBA" id="ARBA00001798"/>
    </source>
</evidence>
<organism evidence="11">
    <name type="scientific">Dissoconium aciculare CBS 342.82</name>
    <dbReference type="NCBI Taxonomy" id="1314786"/>
    <lineage>
        <taxon>Eukaryota</taxon>
        <taxon>Fungi</taxon>
        <taxon>Dikarya</taxon>
        <taxon>Ascomycota</taxon>
        <taxon>Pezizomycotina</taxon>
        <taxon>Dothideomycetes</taxon>
        <taxon>Dothideomycetidae</taxon>
        <taxon>Mycosphaerellales</taxon>
        <taxon>Dissoconiaceae</taxon>
        <taxon>Dissoconium</taxon>
    </lineage>
</organism>
<evidence type="ECO:0000313" key="10">
    <source>
        <dbReference type="Proteomes" id="UP000504637"/>
    </source>
</evidence>
<dbReference type="AlphaFoldDB" id="A0A6J3MGE8"/>
<keyword evidence="10" id="KW-1185">Reference proteome</keyword>
<dbReference type="InterPro" id="IPR002867">
    <property type="entry name" value="IBR_dom"/>
</dbReference>
<dbReference type="PROSITE" id="PS51873">
    <property type="entry name" value="TRIAD"/>
    <property type="match status" value="1"/>
</dbReference>
<evidence type="ECO:0000256" key="4">
    <source>
        <dbReference type="ARBA" id="ARBA00022723"/>
    </source>
</evidence>